<gene>
    <name evidence="3" type="ORF">RND71_014583</name>
</gene>
<dbReference type="AlphaFoldDB" id="A0AAE1S9Y9"/>
<sequence>MSFSSFYGVNQHRQSILLGCSLITSEDAKTYKYVFSTWIRAMNNVPPATILTDQCESIKASIREVMPDAIHKICDVALDSDVKIQDFINVMKARLSAYLNWKDDMIVPDVVARGLTRYSVRTRPNANRDNVSGGDNNGGTSTRRCARWSARTGTNVNGGDNNGGTSTTRRARESARTEPNVNRDNANEGDVKEDENNGGNRRGKSSRRSTRGGGVGGGRTSGRNNRSS</sequence>
<feature type="compositionally biased region" description="Gly residues" evidence="1">
    <location>
        <begin position="211"/>
        <end position="220"/>
    </location>
</feature>
<dbReference type="Pfam" id="PF10551">
    <property type="entry name" value="MULE"/>
    <property type="match status" value="1"/>
</dbReference>
<dbReference type="InterPro" id="IPR018289">
    <property type="entry name" value="MULE_transposase_dom"/>
</dbReference>
<proteinExistence type="predicted"/>
<evidence type="ECO:0000313" key="3">
    <source>
        <dbReference type="EMBL" id="KAK4366703.1"/>
    </source>
</evidence>
<dbReference type="PANTHER" id="PTHR47718:SF17">
    <property type="entry name" value="PROTEIN FAR1-RELATED SEQUENCE 5-LIKE"/>
    <property type="match status" value="1"/>
</dbReference>
<protein>
    <recommendedName>
        <fullName evidence="2">MULE transposase domain-containing protein</fullName>
    </recommendedName>
</protein>
<evidence type="ECO:0000259" key="2">
    <source>
        <dbReference type="Pfam" id="PF10551"/>
    </source>
</evidence>
<accession>A0AAE1S9Y9</accession>
<dbReference type="EMBL" id="JAVYJV010000007">
    <property type="protein sequence ID" value="KAK4366703.1"/>
    <property type="molecule type" value="Genomic_DNA"/>
</dbReference>
<name>A0AAE1S9Y9_9SOLA</name>
<comment type="caution">
    <text evidence="3">The sequence shown here is derived from an EMBL/GenBank/DDBJ whole genome shotgun (WGS) entry which is preliminary data.</text>
</comment>
<feature type="domain" description="MULE transposase" evidence="2">
    <location>
        <begin position="2"/>
        <end position="74"/>
    </location>
</feature>
<feature type="compositionally biased region" description="Basic residues" evidence="1">
    <location>
        <begin position="201"/>
        <end position="210"/>
    </location>
</feature>
<feature type="compositionally biased region" description="Polar residues" evidence="1">
    <location>
        <begin position="123"/>
        <end position="143"/>
    </location>
</feature>
<dbReference type="PANTHER" id="PTHR47718">
    <property type="entry name" value="OS01G0519700 PROTEIN"/>
    <property type="match status" value="1"/>
</dbReference>
<dbReference type="Proteomes" id="UP001291623">
    <property type="component" value="Unassembled WGS sequence"/>
</dbReference>
<evidence type="ECO:0000256" key="1">
    <source>
        <dbReference type="SAM" id="MobiDB-lite"/>
    </source>
</evidence>
<feature type="compositionally biased region" description="Low complexity" evidence="1">
    <location>
        <begin position="152"/>
        <end position="168"/>
    </location>
</feature>
<organism evidence="3 4">
    <name type="scientific">Anisodus tanguticus</name>
    <dbReference type="NCBI Taxonomy" id="243964"/>
    <lineage>
        <taxon>Eukaryota</taxon>
        <taxon>Viridiplantae</taxon>
        <taxon>Streptophyta</taxon>
        <taxon>Embryophyta</taxon>
        <taxon>Tracheophyta</taxon>
        <taxon>Spermatophyta</taxon>
        <taxon>Magnoliopsida</taxon>
        <taxon>eudicotyledons</taxon>
        <taxon>Gunneridae</taxon>
        <taxon>Pentapetalae</taxon>
        <taxon>asterids</taxon>
        <taxon>lamiids</taxon>
        <taxon>Solanales</taxon>
        <taxon>Solanaceae</taxon>
        <taxon>Solanoideae</taxon>
        <taxon>Hyoscyameae</taxon>
        <taxon>Anisodus</taxon>
    </lineage>
</organism>
<reference evidence="3" key="1">
    <citation type="submission" date="2023-12" db="EMBL/GenBank/DDBJ databases">
        <title>Genome assembly of Anisodus tanguticus.</title>
        <authorList>
            <person name="Wang Y.-J."/>
        </authorList>
    </citation>
    <scope>NUCLEOTIDE SEQUENCE</scope>
    <source>
        <strain evidence="3">KB-2021</strain>
        <tissue evidence="3">Leaf</tissue>
    </source>
</reference>
<feature type="region of interest" description="Disordered" evidence="1">
    <location>
        <begin position="123"/>
        <end position="228"/>
    </location>
</feature>
<evidence type="ECO:0000313" key="4">
    <source>
        <dbReference type="Proteomes" id="UP001291623"/>
    </source>
</evidence>
<keyword evidence="4" id="KW-1185">Reference proteome</keyword>